<keyword evidence="2" id="KW-1185">Reference proteome</keyword>
<dbReference type="Proteomes" id="UP000051315">
    <property type="component" value="Unassembled WGS sequence"/>
</dbReference>
<reference evidence="1 2" key="1">
    <citation type="journal article" date="2015" name="Genome Announc.">
        <title>Expanding the biotechnology potential of lactobacilli through comparative genomics of 213 strains and associated genera.</title>
        <authorList>
            <person name="Sun Z."/>
            <person name="Harris H.M."/>
            <person name="McCann A."/>
            <person name="Guo C."/>
            <person name="Argimon S."/>
            <person name="Zhang W."/>
            <person name="Yang X."/>
            <person name="Jeffery I.B."/>
            <person name="Cooney J.C."/>
            <person name="Kagawa T.F."/>
            <person name="Liu W."/>
            <person name="Song Y."/>
            <person name="Salvetti E."/>
            <person name="Wrobel A."/>
            <person name="Rasinkangas P."/>
            <person name="Parkhill J."/>
            <person name="Rea M.C."/>
            <person name="O'Sullivan O."/>
            <person name="Ritari J."/>
            <person name="Douillard F.P."/>
            <person name="Paul Ross R."/>
            <person name="Yang R."/>
            <person name="Briner A.E."/>
            <person name="Felis G.E."/>
            <person name="de Vos W.M."/>
            <person name="Barrangou R."/>
            <person name="Klaenhammer T.R."/>
            <person name="Caufield P.W."/>
            <person name="Cui Y."/>
            <person name="Zhang H."/>
            <person name="O'Toole P.W."/>
        </authorList>
    </citation>
    <scope>NUCLEOTIDE SEQUENCE [LARGE SCALE GENOMIC DNA]</scope>
    <source>
        <strain evidence="1 2">DSM 17758</strain>
    </source>
</reference>
<sequence>MVLDGVTQGLEQLATGRKSGDAVELGIQAVENEPHFKSVGFGGLPTPKVKLKPTLLT</sequence>
<dbReference type="STRING" id="1423735.FC15_GL001364"/>
<proteinExistence type="predicted"/>
<accession>A0A0R1W4V6</accession>
<dbReference type="PATRIC" id="fig|1423735.3.peg.1411"/>
<gene>
    <name evidence="1" type="ORF">FC15_GL001364</name>
</gene>
<protein>
    <submittedName>
        <fullName evidence="1">Uncharacterized protein</fullName>
    </submittedName>
</protein>
<dbReference type="EMBL" id="AZFX01000038">
    <property type="protein sequence ID" value="KRM10390.1"/>
    <property type="molecule type" value="Genomic_DNA"/>
</dbReference>
<comment type="caution">
    <text evidence="1">The sequence shown here is derived from an EMBL/GenBank/DDBJ whole genome shotgun (WGS) entry which is preliminary data.</text>
</comment>
<dbReference type="RefSeq" id="WP_244944537.1">
    <property type="nucleotide sequence ID" value="NZ_AZFX01000038.1"/>
</dbReference>
<evidence type="ECO:0000313" key="1">
    <source>
        <dbReference type="EMBL" id="KRM10390.1"/>
    </source>
</evidence>
<name>A0A0R1W4V6_9LACO</name>
<evidence type="ECO:0000313" key="2">
    <source>
        <dbReference type="Proteomes" id="UP000051315"/>
    </source>
</evidence>
<organism evidence="1 2">
    <name type="scientific">Lapidilactobacillus concavus DSM 17758</name>
    <dbReference type="NCBI Taxonomy" id="1423735"/>
    <lineage>
        <taxon>Bacteria</taxon>
        <taxon>Bacillati</taxon>
        <taxon>Bacillota</taxon>
        <taxon>Bacilli</taxon>
        <taxon>Lactobacillales</taxon>
        <taxon>Lactobacillaceae</taxon>
        <taxon>Lapidilactobacillus</taxon>
    </lineage>
</organism>
<dbReference type="AlphaFoldDB" id="A0A0R1W4V6"/>